<dbReference type="Proteomes" id="UP000887565">
    <property type="component" value="Unplaced"/>
</dbReference>
<dbReference type="OMA" id="QFLICFA"/>
<name>A0A915JXE2_ROMCU</name>
<keyword evidence="2" id="KW-1185">Reference proteome</keyword>
<organism evidence="2 3">
    <name type="scientific">Romanomermis culicivorax</name>
    <name type="common">Nematode worm</name>
    <dbReference type="NCBI Taxonomy" id="13658"/>
    <lineage>
        <taxon>Eukaryota</taxon>
        <taxon>Metazoa</taxon>
        <taxon>Ecdysozoa</taxon>
        <taxon>Nematoda</taxon>
        <taxon>Enoplea</taxon>
        <taxon>Dorylaimia</taxon>
        <taxon>Mermithida</taxon>
        <taxon>Mermithoidea</taxon>
        <taxon>Mermithidae</taxon>
        <taxon>Romanomermis</taxon>
    </lineage>
</organism>
<dbReference type="PANTHER" id="PTHR19300:SF57">
    <property type="entry name" value="BETA-1,4-N-ACETYLGALACTOSAMINYLTRANSFERASE"/>
    <property type="match status" value="1"/>
</dbReference>
<dbReference type="GO" id="GO:0005794">
    <property type="term" value="C:Golgi apparatus"/>
    <property type="evidence" value="ECO:0007669"/>
    <property type="project" value="TreeGrafter"/>
</dbReference>
<dbReference type="Gene3D" id="3.90.550.10">
    <property type="entry name" value="Spore Coat Polysaccharide Biosynthesis Protein SpsA, Chain A"/>
    <property type="match status" value="1"/>
</dbReference>
<dbReference type="InterPro" id="IPR029044">
    <property type="entry name" value="Nucleotide-diphossugar_trans"/>
</dbReference>
<protein>
    <submittedName>
        <fullName evidence="3">Galactosyltransferase N-terminal domain-containing protein</fullName>
    </submittedName>
</protein>
<dbReference type="GO" id="GO:0006688">
    <property type="term" value="P:glycosphingolipid biosynthetic process"/>
    <property type="evidence" value="ECO:0007669"/>
    <property type="project" value="TreeGrafter"/>
</dbReference>
<sequence length="97" mass="11347">MLLSVADVDYALVLNEMEKKHSDVDLGGHWSPKFCRPRRRLAIIVPYRNRAKHLVVLLNELHDILKRQLSEYRVFVAEQVNVFLKLKGILIVHNLSF</sequence>
<dbReference type="GO" id="GO:0008378">
    <property type="term" value="F:galactosyltransferase activity"/>
    <property type="evidence" value="ECO:0007669"/>
    <property type="project" value="TreeGrafter"/>
</dbReference>
<dbReference type="GO" id="GO:0016020">
    <property type="term" value="C:membrane"/>
    <property type="evidence" value="ECO:0007669"/>
    <property type="project" value="GOC"/>
</dbReference>
<dbReference type="GO" id="GO:0005975">
    <property type="term" value="P:carbohydrate metabolic process"/>
    <property type="evidence" value="ECO:0007669"/>
    <property type="project" value="InterPro"/>
</dbReference>
<accession>A0A915JXE2</accession>
<evidence type="ECO:0000313" key="2">
    <source>
        <dbReference type="Proteomes" id="UP000887565"/>
    </source>
</evidence>
<dbReference type="Pfam" id="PF13733">
    <property type="entry name" value="Glyco_transf_7N"/>
    <property type="match status" value="1"/>
</dbReference>
<dbReference type="AlphaFoldDB" id="A0A915JXE2"/>
<proteinExistence type="predicted"/>
<reference evidence="3" key="1">
    <citation type="submission" date="2022-11" db="UniProtKB">
        <authorList>
            <consortium name="WormBaseParasite"/>
        </authorList>
    </citation>
    <scope>IDENTIFICATION</scope>
</reference>
<feature type="domain" description="Galactosyltransferase N-terminal" evidence="1">
    <location>
        <begin position="11"/>
        <end position="81"/>
    </location>
</feature>
<dbReference type="GO" id="GO:0033842">
    <property type="term" value="F:N-acetyl-beta-glucosaminyl-derivative 4-beta-N-acetylgalactosaminyltransferase activity"/>
    <property type="evidence" value="ECO:0007669"/>
    <property type="project" value="TreeGrafter"/>
</dbReference>
<dbReference type="SUPFAM" id="SSF53448">
    <property type="entry name" value="Nucleotide-diphospho-sugar transferases"/>
    <property type="match status" value="1"/>
</dbReference>
<dbReference type="WBParaSite" id="nRc.2.0.1.t30694-RA">
    <property type="protein sequence ID" value="nRc.2.0.1.t30694-RA"/>
    <property type="gene ID" value="nRc.2.0.1.g30694"/>
</dbReference>
<dbReference type="PANTHER" id="PTHR19300">
    <property type="entry name" value="BETA-1,4-GALACTOSYLTRANSFERASE"/>
    <property type="match status" value="1"/>
</dbReference>
<dbReference type="InterPro" id="IPR003859">
    <property type="entry name" value="Galactosyl_T"/>
</dbReference>
<evidence type="ECO:0000259" key="1">
    <source>
        <dbReference type="Pfam" id="PF13733"/>
    </source>
</evidence>
<evidence type="ECO:0000313" key="3">
    <source>
        <dbReference type="WBParaSite" id="nRc.2.0.1.t30694-RA"/>
    </source>
</evidence>
<dbReference type="InterPro" id="IPR027995">
    <property type="entry name" value="Galactosyl_T_N"/>
</dbReference>